<dbReference type="AlphaFoldDB" id="A0A7X9IKP1"/>
<organism evidence="1 2">
    <name type="scientific">SAR324 cluster bacterium</name>
    <dbReference type="NCBI Taxonomy" id="2024889"/>
    <lineage>
        <taxon>Bacteria</taxon>
        <taxon>Deltaproteobacteria</taxon>
        <taxon>SAR324 cluster</taxon>
    </lineage>
</organism>
<dbReference type="Proteomes" id="UP000524246">
    <property type="component" value="Unassembled WGS sequence"/>
</dbReference>
<sequence length="772" mass="88801">MESRESLTDEYKLPKFGKSKMNWSCDFSLRPVVVKDDGNIEIRGICYNTGKSSWLNPEASDKLTFFIGPKLFSETSSEIVWESRVKLPRAEILPGGSFFFDFEIIPEEIEKGKSYFLDLDMVREGKFWFKDKGCKLHRFRFTWPEDTKESPSDVLNLFSEKNLRKIEASFLQYRAEFLIEEPFLKDGFLLDLKGTVTNRGTLCWDNQNVEAGHEYRVGLKVLSEGGANEVLWETRYELPRKVIESGESVDFQFLQKLNEFKGENLIIELDMVKEQEFWFKGQGTLPLRFNIKIPDVLPKGDRKFYDCKFEIKDPILRRGILLISGTAINNGLFAWDNREEAPDKPIRIALTLFKKGNTGDILQEHRYELPSDCINVDERVDFNFNISTFTLEKGEYDLEIDVLKESVFWFHEDPNTRLHIEFTQVSSPQTILEPKQLGPNALKFLMELENASFLVISPLLPLFDKETGGKRMFEILRILREKKVDITFLYEHEGVRDAKPYLDALEAMQITTSKGPLGFLAERSDLDFDACILAWHECAQKYMQTIRNLLPNTKVIVDSVDAHWIREQRSFDVGESQYSEAELNVRKSQELNTYQSADLVWLVTDADREALISERPGIRTRVVPVLSVKEKRYIENPKGNTVLFVGNFKHPPNESAALWGAEICERFRQETAFPLRYAIVGRSPTPAIQSIHNGNKTIVYGEVKDLYPYYRNARLMLCPLKSGAGIKGKLCESICFGIPVATTDIGNEGINFENKTDAFIANTTEEFVEVLK</sequence>
<dbReference type="GO" id="GO:0016740">
    <property type="term" value="F:transferase activity"/>
    <property type="evidence" value="ECO:0007669"/>
    <property type="project" value="UniProtKB-KW"/>
</dbReference>
<accession>A0A7X9IKP1</accession>
<dbReference type="Pfam" id="PF13692">
    <property type="entry name" value="Glyco_trans_1_4"/>
    <property type="match status" value="1"/>
</dbReference>
<evidence type="ECO:0000313" key="1">
    <source>
        <dbReference type="EMBL" id="NMC62160.1"/>
    </source>
</evidence>
<feature type="non-terminal residue" evidence="1">
    <location>
        <position position="772"/>
    </location>
</feature>
<evidence type="ECO:0000313" key="2">
    <source>
        <dbReference type="Proteomes" id="UP000524246"/>
    </source>
</evidence>
<comment type="caution">
    <text evidence="1">The sequence shown here is derived from an EMBL/GenBank/DDBJ whole genome shotgun (WGS) entry which is preliminary data.</text>
</comment>
<dbReference type="EMBL" id="JAAZON010000125">
    <property type="protein sequence ID" value="NMC62160.1"/>
    <property type="molecule type" value="Genomic_DNA"/>
</dbReference>
<keyword evidence="1" id="KW-0808">Transferase</keyword>
<gene>
    <name evidence="1" type="ORF">GYA55_03235</name>
</gene>
<dbReference type="SUPFAM" id="SSF53756">
    <property type="entry name" value="UDP-Glycosyltransferase/glycogen phosphorylase"/>
    <property type="match status" value="1"/>
</dbReference>
<name>A0A7X9IKP1_9DELT</name>
<protein>
    <submittedName>
        <fullName evidence="1">Glycosyltransferase</fullName>
    </submittedName>
</protein>
<reference evidence="1 2" key="1">
    <citation type="journal article" date="2020" name="Biotechnol. Biofuels">
        <title>New insights from the biogas microbiome by comprehensive genome-resolved metagenomics of nearly 1600 species originating from multiple anaerobic digesters.</title>
        <authorList>
            <person name="Campanaro S."/>
            <person name="Treu L."/>
            <person name="Rodriguez-R L.M."/>
            <person name="Kovalovszki A."/>
            <person name="Ziels R.M."/>
            <person name="Maus I."/>
            <person name="Zhu X."/>
            <person name="Kougias P.G."/>
            <person name="Basile A."/>
            <person name="Luo G."/>
            <person name="Schluter A."/>
            <person name="Konstantinidis K.T."/>
            <person name="Angelidaki I."/>
        </authorList>
    </citation>
    <scope>NUCLEOTIDE SEQUENCE [LARGE SCALE GENOMIC DNA]</scope>
    <source>
        <strain evidence="1">AS27yjCOA_65</strain>
    </source>
</reference>
<proteinExistence type="predicted"/>
<dbReference type="Gene3D" id="3.40.50.2000">
    <property type="entry name" value="Glycogen Phosphorylase B"/>
    <property type="match status" value="1"/>
</dbReference>